<dbReference type="OrthoDB" id="418495at2759"/>
<proteinExistence type="predicted"/>
<dbReference type="Proteomes" id="UP000007305">
    <property type="component" value="Chromosome 7"/>
</dbReference>
<organism evidence="4 5">
    <name type="scientific">Zea mays</name>
    <name type="common">Maize</name>
    <dbReference type="NCBI Taxonomy" id="4577"/>
    <lineage>
        <taxon>Eukaryota</taxon>
        <taxon>Viridiplantae</taxon>
        <taxon>Streptophyta</taxon>
        <taxon>Embryophyta</taxon>
        <taxon>Tracheophyta</taxon>
        <taxon>Spermatophyta</taxon>
        <taxon>Magnoliopsida</taxon>
        <taxon>Liliopsida</taxon>
        <taxon>Poales</taxon>
        <taxon>Poaceae</taxon>
        <taxon>PACMAD clade</taxon>
        <taxon>Panicoideae</taxon>
        <taxon>Andropogonodae</taxon>
        <taxon>Andropogoneae</taxon>
        <taxon>Tripsacinae</taxon>
        <taxon>Zea</taxon>
    </lineage>
</organism>
<keyword evidence="5" id="KW-1185">Reference proteome</keyword>
<evidence type="ECO:0000259" key="3">
    <source>
        <dbReference type="Pfam" id="PF04784"/>
    </source>
</evidence>
<sequence>MERESRSRVLSETASCAGTPRSVQSTCSLQRRYSSRSILKPHDGALDMSPRFSYCKPAADREKMFNRRHSLNLPEQLPGHYSRKATERTQKASSKSVADLVGEIAALEQEVIRKELHLLALYRRAFDQYVSESCSFTSEQQVDQEFLKSIDEGALRLRDIKRSAAFDLPTTTISGSEEQEEAPPEAKAGARHSSLVNFLSASISEYVPKISCKLSEDILGCIAAVYCKLSGAEGECCVASPSPSVSSWSTFSPRRRNDSWSPRSRCNNFDSWSPRPCGVEKESGEQSPGVMMVVVPRIRVDADTFEYASKMLETTRSLIQRLEKVDPVKMTHEEQLCFWINIHNALVMHAFLAYGLHDKRMKSTDMILKVHPVSFFFFLCCAIYLCLLITRKCIYLWHLLGQAAYNVGGQSVNAQTIQNSILGCRQSHRPSLWVRALFTPAKRSAARHPYALQHPEPVAHFALSTGAFSDPPVYISCVRLIFSTSMEIKAACIIIMSRLSRLQLQVRLYTAKKIQQQLEAARTEFIRGSVAVRKQALLLPKVLHCYARDAALELRHLVELVCETLSDAQQKQLQLGLRRRAVDKCVEWMPYKSSFRYVVHRDLADD</sequence>
<feature type="transmembrane region" description="Helical" evidence="2">
    <location>
        <begin position="368"/>
        <end position="390"/>
    </location>
</feature>
<dbReference type="InterPro" id="IPR006869">
    <property type="entry name" value="DUF547"/>
</dbReference>
<gene>
    <name evidence="4" type="primary">LOC100304293</name>
</gene>
<name>A0A804QDA8_MAIZE</name>
<dbReference type="Gramene" id="Zm00001eb317030_T003">
    <property type="protein sequence ID" value="Zm00001eb317030_P003"/>
    <property type="gene ID" value="Zm00001eb317030"/>
</dbReference>
<keyword evidence="2" id="KW-1133">Transmembrane helix</keyword>
<dbReference type="PANTHER" id="PTHR23054">
    <property type="entry name" value="TERNARY COMPLEX FACTOR MIP1, LEUCINE-ZIPPER-RELATED"/>
    <property type="match status" value="1"/>
</dbReference>
<reference evidence="4" key="2">
    <citation type="submission" date="2019-07" db="EMBL/GenBank/DDBJ databases">
        <authorList>
            <person name="Seetharam A."/>
            <person name="Woodhouse M."/>
            <person name="Cannon E."/>
        </authorList>
    </citation>
    <scope>NUCLEOTIDE SEQUENCE [LARGE SCALE GENOMIC DNA]</scope>
    <source>
        <strain evidence="4">cv. B73</strain>
    </source>
</reference>
<evidence type="ECO:0000313" key="5">
    <source>
        <dbReference type="Proteomes" id="UP000007305"/>
    </source>
</evidence>
<feature type="domain" description="DUF547" evidence="3">
    <location>
        <begin position="329"/>
        <end position="474"/>
    </location>
</feature>
<dbReference type="PANTHER" id="PTHR23054:SF23">
    <property type="entry name" value="OS09G0493400 PROTEIN"/>
    <property type="match status" value="1"/>
</dbReference>
<keyword evidence="2" id="KW-0472">Membrane</keyword>
<dbReference type="EnsemblPlants" id="Zm00001eb317030_T003">
    <property type="protein sequence ID" value="Zm00001eb317030_P003"/>
    <property type="gene ID" value="Zm00001eb317030"/>
</dbReference>
<evidence type="ECO:0000256" key="1">
    <source>
        <dbReference type="SAM" id="MobiDB-lite"/>
    </source>
</evidence>
<reference evidence="4" key="3">
    <citation type="submission" date="2021-05" db="UniProtKB">
        <authorList>
            <consortium name="EnsemblPlants"/>
        </authorList>
    </citation>
    <scope>IDENTIFICATION</scope>
    <source>
        <strain evidence="4">cv. B73</strain>
    </source>
</reference>
<keyword evidence="2" id="KW-0812">Transmembrane</keyword>
<dbReference type="InParanoid" id="A0A804QDA8"/>
<protein>
    <recommendedName>
        <fullName evidence="3">DUF547 domain-containing protein</fullName>
    </recommendedName>
</protein>
<accession>A0A804QDA8</accession>
<dbReference type="AlphaFoldDB" id="A0A804QDA8"/>
<evidence type="ECO:0000256" key="2">
    <source>
        <dbReference type="SAM" id="Phobius"/>
    </source>
</evidence>
<dbReference type="Pfam" id="PF04784">
    <property type="entry name" value="DUF547"/>
    <property type="match status" value="1"/>
</dbReference>
<feature type="region of interest" description="Disordered" evidence="1">
    <location>
        <begin position="170"/>
        <end position="189"/>
    </location>
</feature>
<dbReference type="FunCoup" id="A0A804QDA8">
    <property type="interactions" value="10"/>
</dbReference>
<reference evidence="5" key="1">
    <citation type="submission" date="2015-12" db="EMBL/GenBank/DDBJ databases">
        <title>Update maize B73 reference genome by single molecule sequencing technologies.</title>
        <authorList>
            <consortium name="Maize Genome Sequencing Project"/>
            <person name="Ware D."/>
        </authorList>
    </citation>
    <scope>NUCLEOTIDE SEQUENCE [LARGE SCALE GENOMIC DNA]</scope>
    <source>
        <strain evidence="5">cv. B73</strain>
    </source>
</reference>
<evidence type="ECO:0000313" key="4">
    <source>
        <dbReference type="EnsemblPlants" id="Zm00001eb317030_P003"/>
    </source>
</evidence>